<comment type="pathway">
    <text evidence="2">Cell wall biogenesis; peptidoglycan biosynthesis.</text>
</comment>
<comment type="function">
    <text evidence="2">The lipid II isoglutaminyl synthase complex catalyzes the formation of alpha-D-isoglutamine in the cell wall lipid II stem peptide. The GatD subunit catalyzes the hydrolysis of glutamine to glutamate and ammonia. The resulting ammonia molecule is channeled to the active site of MurT.</text>
</comment>
<dbReference type="EMBL" id="CP016282">
    <property type="protein sequence ID" value="ANP72662.1"/>
    <property type="molecule type" value="Genomic_DNA"/>
</dbReference>
<dbReference type="Proteomes" id="UP000092582">
    <property type="component" value="Chromosome 1"/>
</dbReference>
<dbReference type="GO" id="GO:0004359">
    <property type="term" value="F:glutaminase activity"/>
    <property type="evidence" value="ECO:0007669"/>
    <property type="project" value="UniProtKB-UniRule"/>
</dbReference>
<dbReference type="GO" id="GO:0140282">
    <property type="term" value="F:carbon-nitrogen ligase activity on lipid II"/>
    <property type="evidence" value="ECO:0007669"/>
    <property type="project" value="UniProtKB-UniRule"/>
</dbReference>
<accession>A0A1B1BJ77</accession>
<dbReference type="OrthoDB" id="9782045at2"/>
<dbReference type="UniPathway" id="UPA00219"/>
<dbReference type="GO" id="GO:0009252">
    <property type="term" value="P:peptidoglycan biosynthetic process"/>
    <property type="evidence" value="ECO:0007669"/>
    <property type="project" value="UniProtKB-UniRule"/>
</dbReference>
<reference evidence="4 5" key="1">
    <citation type="submission" date="2016-06" db="EMBL/GenBank/DDBJ databases">
        <title>Genome sequencing of Cryobacterium arcticum PAMC 27867.</title>
        <authorList>
            <person name="Lee J."/>
            <person name="Kim O.-S."/>
        </authorList>
    </citation>
    <scope>NUCLEOTIDE SEQUENCE [LARGE SCALE GENOMIC DNA]</scope>
    <source>
        <strain evidence="4 5">PAMC 27867</strain>
    </source>
</reference>
<dbReference type="Gene3D" id="3.40.50.880">
    <property type="match status" value="1"/>
</dbReference>
<comment type="subunit">
    <text evidence="2">Forms a heterodimer with MurT.</text>
</comment>
<dbReference type="GO" id="GO:0008360">
    <property type="term" value="P:regulation of cell shape"/>
    <property type="evidence" value="ECO:0007669"/>
    <property type="project" value="UniProtKB-KW"/>
</dbReference>
<dbReference type="AlphaFoldDB" id="A0A1B1BJ77"/>
<dbReference type="RefSeq" id="WP_066595307.1">
    <property type="nucleotide sequence ID" value="NZ_CP016282.1"/>
</dbReference>
<dbReference type="Pfam" id="PF07685">
    <property type="entry name" value="GATase_3"/>
    <property type="match status" value="1"/>
</dbReference>
<keyword evidence="2" id="KW-0436">Ligase</keyword>
<comment type="similarity">
    <text evidence="2">Belongs to the CobB/CobQ family. GatD subfamily.</text>
</comment>
<dbReference type="InterPro" id="IPR043702">
    <property type="entry name" value="Lipid_II_synth_GatD"/>
</dbReference>
<comment type="caution">
    <text evidence="2">Lacks conserved residue(s) required for the propagation of feature annotation.</text>
</comment>
<evidence type="ECO:0000313" key="4">
    <source>
        <dbReference type="EMBL" id="ANP72662.1"/>
    </source>
</evidence>
<dbReference type="HAMAP" id="MF_02213">
    <property type="entry name" value="Lipid_II_synth_GatD"/>
    <property type="match status" value="1"/>
</dbReference>
<sequence>MTVDQSATLTIVTLLPRLLDTNGDAANARVLAQRARWAGLQASVVPVHTPADLPPVVDLVVIGSGTDTDLGGVRDALRPLSAALRGWLAAGVPVLAVGTGWELLSDAVDLPGGGTVDGLALVRGRATVRPTRVTDDLVVATGAERLIGFENHARGYANAAAALGSVLSGTGNGDGTEGTREGSFIGTHLHGPVLARNPVLADRLLGAACAARGITLNASAHTATVDDMAKAARNQVAVRLSLASE</sequence>
<protein>
    <recommendedName>
        <fullName evidence="2">Lipid II isoglutaminyl synthase (glutamine-hydrolyzing) subunit GatD</fullName>
        <ecNumber evidence="2">6.3.5.13</ecNumber>
    </recommendedName>
    <alternativeName>
        <fullName evidence="2">Lipid II isoglutaminyl synthase glutaminase subunit</fullName>
        <ecNumber evidence="2">3.5.1.2</ecNumber>
    </alternativeName>
</protein>
<dbReference type="STRING" id="670052.PA27867_1708"/>
<gene>
    <name evidence="2" type="primary">gatD</name>
    <name evidence="4" type="ORF">PA27867_1708</name>
</gene>
<keyword evidence="1 2" id="KW-0315">Glutamine amidotransferase</keyword>
<comment type="catalytic activity">
    <reaction evidence="2">
        <text>beta-D-GlcNAc-(1-&gt;4)-Mur2Ac(oyl-L-Ala-gamma-D-Glu-L-Lys-D-Ala-D-Ala)-di-trans,octa-cis-undecaprenyl diphosphate + L-glutamine + ATP + H2O = beta-D-GlcNAc-(1-&gt;4)-Mur2Ac(oyl-L-Ala-D-isoglutaminyl-L-Lys-D-Ala-D-Ala)-di-trans,octa-cis-undecaprenyl diphosphate + L-glutamate + ADP + phosphate + H(+)</text>
        <dbReference type="Rhea" id="RHEA:57928"/>
        <dbReference type="ChEBI" id="CHEBI:15377"/>
        <dbReference type="ChEBI" id="CHEBI:15378"/>
        <dbReference type="ChEBI" id="CHEBI:29985"/>
        <dbReference type="ChEBI" id="CHEBI:30616"/>
        <dbReference type="ChEBI" id="CHEBI:43474"/>
        <dbReference type="ChEBI" id="CHEBI:58359"/>
        <dbReference type="ChEBI" id="CHEBI:60033"/>
        <dbReference type="ChEBI" id="CHEBI:62233"/>
        <dbReference type="ChEBI" id="CHEBI:456216"/>
        <dbReference type="EC" id="6.3.5.13"/>
    </reaction>
</comment>
<dbReference type="GO" id="GO:0071555">
    <property type="term" value="P:cell wall organization"/>
    <property type="evidence" value="ECO:0007669"/>
    <property type="project" value="UniProtKB-KW"/>
</dbReference>
<keyword evidence="2" id="KW-0133">Cell shape</keyword>
<proteinExistence type="inferred from homology"/>
<dbReference type="SUPFAM" id="SSF52317">
    <property type="entry name" value="Class I glutamine amidotransferase-like"/>
    <property type="match status" value="1"/>
</dbReference>
<keyword evidence="2" id="KW-0961">Cell wall biogenesis/degradation</keyword>
<organism evidence="4 5">
    <name type="scientific">Cryobacterium arcticum</name>
    <dbReference type="NCBI Taxonomy" id="670052"/>
    <lineage>
        <taxon>Bacteria</taxon>
        <taxon>Bacillati</taxon>
        <taxon>Actinomycetota</taxon>
        <taxon>Actinomycetes</taxon>
        <taxon>Micrococcales</taxon>
        <taxon>Microbacteriaceae</taxon>
        <taxon>Cryobacterium</taxon>
    </lineage>
</organism>
<dbReference type="EC" id="6.3.5.13" evidence="2"/>
<dbReference type="EC" id="3.5.1.2" evidence="2"/>
<feature type="domain" description="CobB/CobQ-like glutamine amidotransferase" evidence="3">
    <location>
        <begin position="48"/>
        <end position="197"/>
    </location>
</feature>
<dbReference type="KEGG" id="cart:PA27867_1708"/>
<keyword evidence="2" id="KW-0573">Peptidoglycan synthesis</keyword>
<dbReference type="PROSITE" id="PS51274">
    <property type="entry name" value="GATASE_COBBQ"/>
    <property type="match status" value="1"/>
</dbReference>
<evidence type="ECO:0000256" key="1">
    <source>
        <dbReference type="ARBA" id="ARBA00022962"/>
    </source>
</evidence>
<dbReference type="InterPro" id="IPR011698">
    <property type="entry name" value="GATase_3"/>
</dbReference>
<evidence type="ECO:0000259" key="3">
    <source>
        <dbReference type="Pfam" id="PF07685"/>
    </source>
</evidence>
<evidence type="ECO:0000256" key="2">
    <source>
        <dbReference type="HAMAP-Rule" id="MF_02213"/>
    </source>
</evidence>
<evidence type="ECO:0000313" key="5">
    <source>
        <dbReference type="Proteomes" id="UP000092582"/>
    </source>
</evidence>
<feature type="active site" evidence="2">
    <location>
        <position position="190"/>
    </location>
</feature>
<feature type="binding site" evidence="2">
    <location>
        <position position="132"/>
    </location>
    <ligand>
        <name>substrate</name>
    </ligand>
</feature>
<name>A0A1B1BJ77_9MICO</name>
<dbReference type="PATRIC" id="fig|670052.7.peg.1763"/>
<keyword evidence="2" id="KW-0378">Hydrolase</keyword>
<keyword evidence="5" id="KW-1185">Reference proteome</keyword>
<dbReference type="InterPro" id="IPR029062">
    <property type="entry name" value="Class_I_gatase-like"/>
</dbReference>
<comment type="catalytic activity">
    <reaction evidence="2">
        <text>L-glutamine + H2O = L-glutamate + NH4(+)</text>
        <dbReference type="Rhea" id="RHEA:15889"/>
        <dbReference type="ChEBI" id="CHEBI:15377"/>
        <dbReference type="ChEBI" id="CHEBI:28938"/>
        <dbReference type="ChEBI" id="CHEBI:29985"/>
        <dbReference type="ChEBI" id="CHEBI:58359"/>
        <dbReference type="EC" id="3.5.1.2"/>
    </reaction>
</comment>